<feature type="binding site" evidence="5">
    <location>
        <begin position="142"/>
        <end position="146"/>
    </location>
    <ligand>
        <name>substrate</name>
    </ligand>
</feature>
<dbReference type="PANTHER" id="PTHR43194">
    <property type="entry name" value="HYDROLASE ALPHA/BETA FOLD FAMILY"/>
    <property type="match status" value="1"/>
</dbReference>
<keyword evidence="3 5" id="KW-0093">Biotin biosynthesis</keyword>
<feature type="binding site" evidence="5">
    <location>
        <begin position="80"/>
        <end position="81"/>
    </location>
    <ligand>
        <name>substrate</name>
    </ligand>
</feature>
<keyword evidence="4 5" id="KW-0378">Hydrolase</keyword>
<gene>
    <name evidence="5" type="primary">bioH</name>
    <name evidence="7" type="ORF">SAMN05216402_2764</name>
</gene>
<dbReference type="InterPro" id="IPR029058">
    <property type="entry name" value="AB_hydrolase_fold"/>
</dbReference>
<dbReference type="HAMAP" id="MF_01260">
    <property type="entry name" value="Carboxylester"/>
    <property type="match status" value="1"/>
</dbReference>
<dbReference type="Gene3D" id="3.40.50.1820">
    <property type="entry name" value="alpha/beta hydrolase"/>
    <property type="match status" value="1"/>
</dbReference>
<evidence type="ECO:0000256" key="2">
    <source>
        <dbReference type="ARBA" id="ARBA00022490"/>
    </source>
</evidence>
<dbReference type="EC" id="3.1.1.85" evidence="5"/>
<comment type="pathway">
    <text evidence="5">Cofactor biosynthesis; biotin biosynthesis.</text>
</comment>
<dbReference type="Proteomes" id="UP000183471">
    <property type="component" value="Unassembled WGS sequence"/>
</dbReference>
<keyword evidence="2 5" id="KW-0963">Cytoplasm</keyword>
<comment type="subunit">
    <text evidence="5">Monomer.</text>
</comment>
<reference evidence="7 8" key="1">
    <citation type="submission" date="2016-10" db="EMBL/GenBank/DDBJ databases">
        <authorList>
            <person name="Varghese N."/>
            <person name="Submissions S."/>
        </authorList>
    </citation>
    <scope>NUCLEOTIDE SEQUENCE [LARGE SCALE GENOMIC DNA]</scope>
    <source>
        <strain evidence="7 8">Nl1</strain>
    </source>
</reference>
<feature type="active site" evidence="5">
    <location>
        <position position="234"/>
    </location>
</feature>
<evidence type="ECO:0000256" key="1">
    <source>
        <dbReference type="ARBA" id="ARBA00022487"/>
    </source>
</evidence>
<dbReference type="InterPro" id="IPR000073">
    <property type="entry name" value="AB_hydrolase_1"/>
</dbReference>
<dbReference type="EMBL" id="FNKY01000001">
    <property type="protein sequence ID" value="SDQ90511.1"/>
    <property type="molecule type" value="Genomic_DNA"/>
</dbReference>
<dbReference type="RefSeq" id="WP_074633501.1">
    <property type="nucleotide sequence ID" value="NZ_FNKY01000001.1"/>
</dbReference>
<dbReference type="Pfam" id="PF12697">
    <property type="entry name" value="Abhydrolase_6"/>
    <property type="match status" value="1"/>
</dbReference>
<protein>
    <recommendedName>
        <fullName evidence="5">Pimeloyl-[acyl-carrier protein] methyl ester esterase</fullName>
        <ecNumber evidence="5">3.1.1.85</ecNumber>
    </recommendedName>
    <alternativeName>
        <fullName evidence="5">Biotin synthesis protein BioH</fullName>
    </alternativeName>
    <alternativeName>
        <fullName evidence="5">Carboxylesterase BioH</fullName>
    </alternativeName>
</protein>
<feature type="active site" evidence="5">
    <location>
        <position position="206"/>
    </location>
</feature>
<comment type="caution">
    <text evidence="7">The sequence shown here is derived from an EMBL/GenBank/DDBJ whole genome shotgun (WGS) entry which is preliminary data.</text>
</comment>
<evidence type="ECO:0000313" key="7">
    <source>
        <dbReference type="EMBL" id="SDQ90511.1"/>
    </source>
</evidence>
<dbReference type="InterPro" id="IPR050228">
    <property type="entry name" value="Carboxylesterase_BioH"/>
</dbReference>
<feature type="active site" description="Nucleophile" evidence="5">
    <location>
        <position position="80"/>
    </location>
</feature>
<feature type="binding site" evidence="5">
    <location>
        <position position="234"/>
    </location>
    <ligand>
        <name>substrate</name>
    </ligand>
</feature>
<dbReference type="InterPro" id="IPR010076">
    <property type="entry name" value="BioH"/>
</dbReference>
<organism evidence="7 8">
    <name type="scientific">Nitrosospira multiformis</name>
    <dbReference type="NCBI Taxonomy" id="1231"/>
    <lineage>
        <taxon>Bacteria</taxon>
        <taxon>Pseudomonadati</taxon>
        <taxon>Pseudomonadota</taxon>
        <taxon>Betaproteobacteria</taxon>
        <taxon>Nitrosomonadales</taxon>
        <taxon>Nitrosomonadaceae</taxon>
        <taxon>Nitrosospira</taxon>
    </lineage>
</organism>
<feature type="binding site" evidence="5">
    <location>
        <position position="20"/>
    </location>
    <ligand>
        <name>substrate</name>
    </ligand>
</feature>
<comment type="similarity">
    <text evidence="5">Belongs to the AB hydrolase superfamily. Carboxylesterase BioH family.</text>
</comment>
<dbReference type="PANTHER" id="PTHR43194:SF5">
    <property type="entry name" value="PIMELOYL-[ACYL-CARRIER PROTEIN] METHYL ESTER ESTERASE"/>
    <property type="match status" value="1"/>
</dbReference>
<evidence type="ECO:0000256" key="5">
    <source>
        <dbReference type="HAMAP-Rule" id="MF_01260"/>
    </source>
</evidence>
<evidence type="ECO:0000259" key="6">
    <source>
        <dbReference type="Pfam" id="PF12697"/>
    </source>
</evidence>
<keyword evidence="8" id="KW-1185">Reference proteome</keyword>
<sequence length="253" mass="28101">MSLYVEVTGTGPDLVLLHGWAMHGGIWNDVRTRLAKHFRLHLVDLPGHGFSPACEPGTLEHVVEMVADILPASCIVCGWSLGGQVAIELALREPQRVKKLALISTTPCFVKREDWQWGMEAATLQLFMQNLKRDYATTLNRFLTLQVSGSDDTIAVLTQLRVSVLQRDQPDGAALQMGLKILLMSDLRKKIRNIMQPAVLMHGENDVIIHPDAAKWMNQQLGNSELVMLPGCGHAPFLAYPDQFITGMTRLLS</sequence>
<dbReference type="SUPFAM" id="SSF53474">
    <property type="entry name" value="alpha/beta-Hydrolases"/>
    <property type="match status" value="1"/>
</dbReference>
<evidence type="ECO:0000256" key="4">
    <source>
        <dbReference type="ARBA" id="ARBA00022801"/>
    </source>
</evidence>
<comment type="catalytic activity">
    <reaction evidence="5">
        <text>6-carboxyhexanoyl-[ACP] methyl ester + H2O = 6-carboxyhexanoyl-[ACP] + methanol + H(+)</text>
        <dbReference type="Rhea" id="RHEA:42700"/>
        <dbReference type="Rhea" id="RHEA-COMP:9955"/>
        <dbReference type="Rhea" id="RHEA-COMP:10186"/>
        <dbReference type="ChEBI" id="CHEBI:15377"/>
        <dbReference type="ChEBI" id="CHEBI:15378"/>
        <dbReference type="ChEBI" id="CHEBI:17790"/>
        <dbReference type="ChEBI" id="CHEBI:78846"/>
        <dbReference type="ChEBI" id="CHEBI:82735"/>
        <dbReference type="EC" id="3.1.1.85"/>
    </reaction>
</comment>
<name>A0ABY0TIT5_9PROT</name>
<proteinExistence type="inferred from homology"/>
<comment type="function">
    <text evidence="5">The physiological role of BioH is to remove the methyl group introduced by BioC when the pimeloyl moiety is complete. It allows to synthesize pimeloyl-ACP via the fatty acid synthetic pathway through the hydrolysis of the ester bonds of pimeloyl-ACP esters.</text>
</comment>
<accession>A0ABY0TIT5</accession>
<comment type="subcellular location">
    <subcellularLocation>
        <location evidence="5">Cytoplasm</location>
    </subcellularLocation>
</comment>
<dbReference type="NCBIfam" id="TIGR01738">
    <property type="entry name" value="bioH"/>
    <property type="match status" value="1"/>
</dbReference>
<keyword evidence="1 5" id="KW-0719">Serine esterase</keyword>
<feature type="domain" description="AB hydrolase-1" evidence="6">
    <location>
        <begin position="14"/>
        <end position="244"/>
    </location>
</feature>
<evidence type="ECO:0000256" key="3">
    <source>
        <dbReference type="ARBA" id="ARBA00022756"/>
    </source>
</evidence>
<evidence type="ECO:0000313" key="8">
    <source>
        <dbReference type="Proteomes" id="UP000183471"/>
    </source>
</evidence>